<geneLocation type="plasmid" evidence="2 3">
    <name>pYPD9-1</name>
</geneLocation>
<dbReference type="EMBL" id="CP090979">
    <property type="protein sequence ID" value="UJF36564.1"/>
    <property type="molecule type" value="Genomic_DNA"/>
</dbReference>
<name>A0ABY3STJ1_9BACL</name>
<dbReference type="PIRSF" id="PIRSF018297">
    <property type="entry name" value="Doc"/>
    <property type="match status" value="1"/>
</dbReference>
<dbReference type="Proteomes" id="UP001649230">
    <property type="component" value="Plasmid pYPD9-1"/>
</dbReference>
<accession>A0ABY3STJ1</accession>
<gene>
    <name evidence="2" type="ORF">L0M14_30720</name>
</gene>
<dbReference type="InterPro" id="IPR006440">
    <property type="entry name" value="Doc"/>
</dbReference>
<keyword evidence="2" id="KW-0614">Plasmid</keyword>
<evidence type="ECO:0000259" key="1">
    <source>
        <dbReference type="PROSITE" id="PS51459"/>
    </source>
</evidence>
<organism evidence="2 3">
    <name type="scientific">Paenibacillus hexagrammi</name>
    <dbReference type="NCBI Taxonomy" id="2908839"/>
    <lineage>
        <taxon>Bacteria</taxon>
        <taxon>Bacillati</taxon>
        <taxon>Bacillota</taxon>
        <taxon>Bacilli</taxon>
        <taxon>Bacillales</taxon>
        <taxon>Paenibacillaceae</taxon>
        <taxon>Paenibacillus</taxon>
    </lineage>
</organism>
<dbReference type="PANTHER" id="PTHR39426:SF1">
    <property type="entry name" value="HOMOLOGY TO DEATH-ON-CURING PROTEIN OF PHAGE P1"/>
    <property type="match status" value="1"/>
</dbReference>
<protein>
    <submittedName>
        <fullName evidence="2">Type II toxin-antitoxin system death-on-curing family toxin</fullName>
    </submittedName>
</protein>
<evidence type="ECO:0000313" key="2">
    <source>
        <dbReference type="EMBL" id="UJF36564.1"/>
    </source>
</evidence>
<reference evidence="2 3" key="1">
    <citation type="journal article" date="2024" name="Int. J. Syst. Evol. Microbiol.">
        <title>Paenibacillus hexagrammi sp. nov., a novel bacterium isolated from the gut content of Hexagrammos agrammus.</title>
        <authorList>
            <person name="Jung H.K."/>
            <person name="Kim D.G."/>
            <person name="Zin H."/>
            <person name="Park J."/>
            <person name="Jung H."/>
            <person name="Kim Y.O."/>
            <person name="Kong H.J."/>
            <person name="Kim J.W."/>
            <person name="Kim Y.S."/>
        </authorList>
    </citation>
    <scope>NUCLEOTIDE SEQUENCE [LARGE SCALE GENOMIC DNA]</scope>
    <source>
        <strain evidence="2 3">YPD9-1</strain>
    </source>
</reference>
<dbReference type="InterPro" id="IPR003812">
    <property type="entry name" value="Fido"/>
</dbReference>
<proteinExistence type="predicted"/>
<feature type="domain" description="Fido" evidence="1">
    <location>
        <begin position="5"/>
        <end position="123"/>
    </location>
</feature>
<dbReference type="Gene3D" id="1.20.120.1870">
    <property type="entry name" value="Fic/DOC protein, Fido domain"/>
    <property type="match status" value="1"/>
</dbReference>
<evidence type="ECO:0000313" key="3">
    <source>
        <dbReference type="Proteomes" id="UP001649230"/>
    </source>
</evidence>
<dbReference type="NCBIfam" id="TIGR01550">
    <property type="entry name" value="DOC_P1"/>
    <property type="match status" value="1"/>
</dbReference>
<sequence>MYIQVTLEQIILFHDYALAQDGGLPGIKDEGHLMAIWDKPFHEYFGTELYPGLAHKAAIYLESIAQAHAFNDANKRTAVLVMLTFLDMNGRQLRATEKELFDITIQVVTHEVDIPYLTAWINARI</sequence>
<keyword evidence="3" id="KW-1185">Reference proteome</keyword>
<dbReference type="InterPro" id="IPR036597">
    <property type="entry name" value="Fido-like_dom_sf"/>
</dbReference>
<dbReference type="PANTHER" id="PTHR39426">
    <property type="entry name" value="HOMOLOGY TO DEATH-ON-CURING PROTEIN OF PHAGE P1"/>
    <property type="match status" value="1"/>
</dbReference>
<dbReference type="Pfam" id="PF02661">
    <property type="entry name" value="Fic"/>
    <property type="match status" value="1"/>
</dbReference>
<dbReference type="PROSITE" id="PS51459">
    <property type="entry name" value="FIDO"/>
    <property type="match status" value="1"/>
</dbReference>
<dbReference type="InterPro" id="IPR053737">
    <property type="entry name" value="Type_II_TA_Toxin"/>
</dbReference>
<dbReference type="RefSeq" id="WP_235123114.1">
    <property type="nucleotide sequence ID" value="NZ_CP090979.1"/>
</dbReference>
<dbReference type="SUPFAM" id="SSF140931">
    <property type="entry name" value="Fic-like"/>
    <property type="match status" value="1"/>
</dbReference>